<dbReference type="GO" id="GO:0003677">
    <property type="term" value="F:DNA binding"/>
    <property type="evidence" value="ECO:0007669"/>
    <property type="project" value="InterPro"/>
</dbReference>
<dbReference type="RefSeq" id="WP_210857293.1">
    <property type="nucleotide sequence ID" value="NZ_JAGQDD010000037.1"/>
</dbReference>
<dbReference type="InterPro" id="IPR000792">
    <property type="entry name" value="Tscrpt_reg_LuxR_C"/>
</dbReference>
<evidence type="ECO:0000313" key="2">
    <source>
        <dbReference type="EMBL" id="MBQ0933628.1"/>
    </source>
</evidence>
<proteinExistence type="predicted"/>
<accession>A0A940YDI5</accession>
<dbReference type="AlphaFoldDB" id="A0A940YDI5"/>
<dbReference type="SUPFAM" id="SSF46894">
    <property type="entry name" value="C-terminal effector domain of the bipartite response regulators"/>
    <property type="match status" value="1"/>
</dbReference>
<protein>
    <recommendedName>
        <fullName evidence="1">HTH luxR-type domain-containing protein</fullName>
    </recommendedName>
</protein>
<dbReference type="Pfam" id="PF00196">
    <property type="entry name" value="GerE"/>
    <property type="match status" value="1"/>
</dbReference>
<dbReference type="InterPro" id="IPR036388">
    <property type="entry name" value="WH-like_DNA-bd_sf"/>
</dbReference>
<sequence>MQASPDESDRPVDTPGPFPQASALELCELTQSLVVADEASAIAALELAARAGGADAALFVSVIPDGDHGWYRSMAALNADWGHRALRRLHSGTCTWLAHVARSSEPLLVKLEGDEGDAAFDGDGPDRHAQRAVWLIPAPSPRESDVLGLLMLAGRSEPQLEPTHRLMPAYRALALGFADWFQRRGRDELIRSAHLTERDLELLRHESMGHGSKRIGAALDTEPKTIDCRFHRLNMRLGVANRREAVRLCQRYGLL</sequence>
<keyword evidence="3" id="KW-1185">Reference proteome</keyword>
<dbReference type="GO" id="GO:0006355">
    <property type="term" value="P:regulation of DNA-templated transcription"/>
    <property type="evidence" value="ECO:0007669"/>
    <property type="project" value="InterPro"/>
</dbReference>
<organism evidence="2 3">
    <name type="scientific">Ideonella alba</name>
    <dbReference type="NCBI Taxonomy" id="2824118"/>
    <lineage>
        <taxon>Bacteria</taxon>
        <taxon>Pseudomonadati</taxon>
        <taxon>Pseudomonadota</taxon>
        <taxon>Betaproteobacteria</taxon>
        <taxon>Burkholderiales</taxon>
        <taxon>Sphaerotilaceae</taxon>
        <taxon>Ideonella</taxon>
    </lineage>
</organism>
<dbReference type="EMBL" id="JAGQDD010000037">
    <property type="protein sequence ID" value="MBQ0933628.1"/>
    <property type="molecule type" value="Genomic_DNA"/>
</dbReference>
<dbReference type="Gene3D" id="1.10.10.10">
    <property type="entry name" value="Winged helix-like DNA-binding domain superfamily/Winged helix DNA-binding domain"/>
    <property type="match status" value="1"/>
</dbReference>
<comment type="caution">
    <text evidence="2">The sequence shown here is derived from an EMBL/GenBank/DDBJ whole genome shotgun (WGS) entry which is preliminary data.</text>
</comment>
<evidence type="ECO:0000313" key="3">
    <source>
        <dbReference type="Proteomes" id="UP000676246"/>
    </source>
</evidence>
<reference evidence="2 3" key="1">
    <citation type="submission" date="2021-04" db="EMBL/GenBank/DDBJ databases">
        <title>The genome sequence of Ideonella sp. 3Y2.</title>
        <authorList>
            <person name="Liu Y."/>
        </authorList>
    </citation>
    <scope>NUCLEOTIDE SEQUENCE [LARGE SCALE GENOMIC DNA]</scope>
    <source>
        <strain evidence="2 3">3Y2</strain>
    </source>
</reference>
<gene>
    <name evidence="2" type="ORF">KAK03_24415</name>
</gene>
<dbReference type="SMART" id="SM00421">
    <property type="entry name" value="HTH_LUXR"/>
    <property type="match status" value="1"/>
</dbReference>
<dbReference type="InterPro" id="IPR016032">
    <property type="entry name" value="Sig_transdc_resp-reg_C-effctor"/>
</dbReference>
<evidence type="ECO:0000259" key="1">
    <source>
        <dbReference type="SMART" id="SM00421"/>
    </source>
</evidence>
<dbReference type="Proteomes" id="UP000676246">
    <property type="component" value="Unassembled WGS sequence"/>
</dbReference>
<name>A0A940YDI5_9BURK</name>
<feature type="domain" description="HTH luxR-type" evidence="1">
    <location>
        <begin position="192"/>
        <end position="249"/>
    </location>
</feature>